<dbReference type="GO" id="GO:0005737">
    <property type="term" value="C:cytoplasm"/>
    <property type="evidence" value="ECO:0007669"/>
    <property type="project" value="UniProtKB-SubCell"/>
</dbReference>
<dbReference type="PANTHER" id="PTHR36438:SF1">
    <property type="entry name" value="IRON-SULFUR CLUSTER REPAIR PROTEIN YTFE"/>
    <property type="match status" value="1"/>
</dbReference>
<keyword evidence="4" id="KW-0408">Iron</keyword>
<gene>
    <name evidence="6" type="primary">ric</name>
    <name evidence="6" type="ORF">E4S40_03235</name>
</gene>
<evidence type="ECO:0000256" key="2">
    <source>
        <dbReference type="ARBA" id="ARBA00022490"/>
    </source>
</evidence>
<dbReference type="InterPro" id="IPR012312">
    <property type="entry name" value="Hemerythrin-like"/>
</dbReference>
<keyword evidence="2" id="KW-0963">Cytoplasm</keyword>
<protein>
    <submittedName>
        <fullName evidence="6">Iron-sulfur cluster repair di-iron protein</fullName>
    </submittedName>
</protein>
<dbReference type="GO" id="GO:0046872">
    <property type="term" value="F:metal ion binding"/>
    <property type="evidence" value="ECO:0007669"/>
    <property type="project" value="UniProtKB-KW"/>
</dbReference>
<dbReference type="Gene3D" id="1.20.120.520">
    <property type="entry name" value="nmb1532 protein domain like"/>
    <property type="match status" value="1"/>
</dbReference>
<proteinExistence type="predicted"/>
<dbReference type="NCBIfam" id="TIGR03652">
    <property type="entry name" value="FeS_repair_RIC"/>
    <property type="match status" value="1"/>
</dbReference>
<dbReference type="OrthoDB" id="9797132at2"/>
<name>A0A4Y9R240_9BACT</name>
<comment type="caution">
    <text evidence="6">The sequence shown here is derived from an EMBL/GenBank/DDBJ whole genome shotgun (WGS) entry which is preliminary data.</text>
</comment>
<reference evidence="6 7" key="1">
    <citation type="submission" date="2019-03" db="EMBL/GenBank/DDBJ databases">
        <title>Algoriphagus sp. nov, a new strain isolated from root system soil of mangrove plant Kandelia.</title>
        <authorList>
            <person name="Yin Q."/>
            <person name="Wang K."/>
            <person name="Song Z."/>
        </authorList>
    </citation>
    <scope>NUCLEOTIDE SEQUENCE [LARGE SCALE GENOMIC DNA]</scope>
    <source>
        <strain evidence="6 7">XY-J91</strain>
    </source>
</reference>
<evidence type="ECO:0000256" key="1">
    <source>
        <dbReference type="ARBA" id="ARBA00004496"/>
    </source>
</evidence>
<evidence type="ECO:0000259" key="5">
    <source>
        <dbReference type="Pfam" id="PF01814"/>
    </source>
</evidence>
<accession>A0A4Y9R240</accession>
<dbReference type="Gene3D" id="1.10.3910.10">
    <property type="entry name" value="SP0561-like"/>
    <property type="match status" value="1"/>
</dbReference>
<comment type="subcellular location">
    <subcellularLocation>
        <location evidence="1">Cytoplasm</location>
    </subcellularLocation>
</comment>
<evidence type="ECO:0000256" key="4">
    <source>
        <dbReference type="ARBA" id="ARBA00023004"/>
    </source>
</evidence>
<dbReference type="EMBL" id="SPSB01000001">
    <property type="protein sequence ID" value="TFV97673.1"/>
    <property type="molecule type" value="Genomic_DNA"/>
</dbReference>
<evidence type="ECO:0000313" key="7">
    <source>
        <dbReference type="Proteomes" id="UP000297647"/>
    </source>
</evidence>
<feature type="domain" description="Hemerythrin-like" evidence="5">
    <location>
        <begin position="79"/>
        <end position="228"/>
    </location>
</feature>
<dbReference type="AlphaFoldDB" id="A0A4Y9R240"/>
<keyword evidence="7" id="KW-1185">Reference proteome</keyword>
<dbReference type="Pfam" id="PF01814">
    <property type="entry name" value="Hemerythrin"/>
    <property type="match status" value="1"/>
</dbReference>
<organism evidence="6 7">
    <name type="scientific">Algoriphagus kandeliae</name>
    <dbReference type="NCBI Taxonomy" id="2562278"/>
    <lineage>
        <taxon>Bacteria</taxon>
        <taxon>Pseudomonadati</taxon>
        <taxon>Bacteroidota</taxon>
        <taxon>Cytophagia</taxon>
        <taxon>Cytophagales</taxon>
        <taxon>Cyclobacteriaceae</taxon>
        <taxon>Algoriphagus</taxon>
    </lineage>
</organism>
<sequence length="246" mass="27700">MEKLAQAKVGEIVATNFRTSKVFTAHNIDFCCGGGITLADACQKQGQDLEEVIKELGVALAEKAENDWQALPLDQLIENIVETHHNYVRATIPVLTIYLNKLCRVHGQNHPELLEINALFANGAEALRVHMEKEELVLFPYVKAMVQAKNAGFPLSKPHFEHIDNPVQCMEAEHEAEGARFKKIAQLSNNYTAPADACQTFKVTYALLEEFEQDLHKHVHLENNILFPSAQQMFQLFDFQTATNNT</sequence>
<dbReference type="InterPro" id="IPR038062">
    <property type="entry name" value="ScdA-like_N_sf"/>
</dbReference>
<evidence type="ECO:0000256" key="3">
    <source>
        <dbReference type="ARBA" id="ARBA00022723"/>
    </source>
</evidence>
<dbReference type="RefSeq" id="WP_135070763.1">
    <property type="nucleotide sequence ID" value="NZ_SPSB01000001.1"/>
</dbReference>
<dbReference type="Proteomes" id="UP000297647">
    <property type="component" value="Unassembled WGS sequence"/>
</dbReference>
<keyword evidence="3" id="KW-0479">Metal-binding</keyword>
<dbReference type="PANTHER" id="PTHR36438">
    <property type="entry name" value="IRON-SULFUR CLUSTER REPAIR PROTEIN YTFE"/>
    <property type="match status" value="1"/>
</dbReference>
<evidence type="ECO:0000313" key="6">
    <source>
        <dbReference type="EMBL" id="TFV97673.1"/>
    </source>
</evidence>
<dbReference type="Pfam" id="PF04405">
    <property type="entry name" value="ScdA_N"/>
    <property type="match status" value="1"/>
</dbReference>
<dbReference type="InterPro" id="IPR019903">
    <property type="entry name" value="RIC_family"/>
</dbReference>